<dbReference type="STRING" id="135651.G0NDU5"/>
<dbReference type="GO" id="GO:0005634">
    <property type="term" value="C:nucleus"/>
    <property type="evidence" value="ECO:0007669"/>
    <property type="project" value="UniProtKB-SubCell"/>
</dbReference>
<dbReference type="PANTHER" id="PTHR32086:SF0">
    <property type="entry name" value="FANCONI ANEMIA GROUP D2 PROTEIN"/>
    <property type="match status" value="1"/>
</dbReference>
<dbReference type="GO" id="GO:0036297">
    <property type="term" value="P:interstrand cross-link repair"/>
    <property type="evidence" value="ECO:0007669"/>
    <property type="project" value="TreeGrafter"/>
</dbReference>
<evidence type="ECO:0000256" key="5">
    <source>
        <dbReference type="ARBA" id="ARBA00093456"/>
    </source>
</evidence>
<reference evidence="8" key="1">
    <citation type="submission" date="2011-07" db="EMBL/GenBank/DDBJ databases">
        <authorList>
            <consortium name="Caenorhabditis brenneri Sequencing and Analysis Consortium"/>
            <person name="Wilson R.K."/>
        </authorList>
    </citation>
    <scope>NUCLEOTIDE SEQUENCE [LARGE SCALE GENOMIC DNA]</scope>
    <source>
        <strain evidence="8">PB2801</strain>
    </source>
</reference>
<dbReference type="FunCoup" id="G0NDU5">
    <property type="interactions" value="2111"/>
</dbReference>
<dbReference type="GO" id="GO:1990918">
    <property type="term" value="P:double-strand break repair involved in meiotic recombination"/>
    <property type="evidence" value="ECO:0007669"/>
    <property type="project" value="TreeGrafter"/>
</dbReference>
<dbReference type="GO" id="GO:0000793">
    <property type="term" value="C:condensed chromosome"/>
    <property type="evidence" value="ECO:0007669"/>
    <property type="project" value="TreeGrafter"/>
</dbReference>
<protein>
    <submittedName>
        <fullName evidence="7">CBN-FCD-2 protein</fullName>
    </submittedName>
</protein>
<dbReference type="GO" id="GO:0070182">
    <property type="term" value="F:DNA polymerase binding"/>
    <property type="evidence" value="ECO:0007669"/>
    <property type="project" value="TreeGrafter"/>
</dbReference>
<feature type="compositionally biased region" description="Acidic residues" evidence="6">
    <location>
        <begin position="1"/>
        <end position="10"/>
    </location>
</feature>
<organism evidence="8">
    <name type="scientific">Caenorhabditis brenneri</name>
    <name type="common">Nematode worm</name>
    <dbReference type="NCBI Taxonomy" id="135651"/>
    <lineage>
        <taxon>Eukaryota</taxon>
        <taxon>Metazoa</taxon>
        <taxon>Ecdysozoa</taxon>
        <taxon>Nematoda</taxon>
        <taxon>Chromadorea</taxon>
        <taxon>Rhabditida</taxon>
        <taxon>Rhabditina</taxon>
        <taxon>Rhabditomorpha</taxon>
        <taxon>Rhabditoidea</taxon>
        <taxon>Rhabditidae</taxon>
        <taxon>Peloderinae</taxon>
        <taxon>Caenorhabditis</taxon>
    </lineage>
</organism>
<evidence type="ECO:0000256" key="1">
    <source>
        <dbReference type="ARBA" id="ARBA00004123"/>
    </source>
</evidence>
<dbReference type="GO" id="GO:0090329">
    <property type="term" value="P:regulation of DNA-templated DNA replication"/>
    <property type="evidence" value="ECO:0007669"/>
    <property type="project" value="EnsemblMetazoa"/>
</dbReference>
<keyword evidence="8" id="KW-1185">Reference proteome</keyword>
<dbReference type="Proteomes" id="UP000008068">
    <property type="component" value="Unassembled WGS sequence"/>
</dbReference>
<feature type="region of interest" description="Disordered" evidence="6">
    <location>
        <begin position="871"/>
        <end position="901"/>
    </location>
</feature>
<dbReference type="GO" id="GO:0007129">
    <property type="term" value="P:homologous chromosome pairing at meiosis"/>
    <property type="evidence" value="ECO:0007669"/>
    <property type="project" value="TreeGrafter"/>
</dbReference>
<keyword evidence="3" id="KW-0832">Ubl conjugation</keyword>
<evidence type="ECO:0000256" key="3">
    <source>
        <dbReference type="ARBA" id="ARBA00022843"/>
    </source>
</evidence>
<comment type="similarity">
    <text evidence="5">Belongs to the Fanconi anemia protein FANCD2 family.</text>
</comment>
<dbReference type="GO" id="GO:0006289">
    <property type="term" value="P:nucleotide-excision repair"/>
    <property type="evidence" value="ECO:0007669"/>
    <property type="project" value="EnsemblMetazoa"/>
</dbReference>
<sequence length="1436" mass="164593">MSDDEFDNFDAGENSGDEVFAVPEDEVDEERQSSQRRDLSIAMTQKLFGNPGGAAQLNVEYDENAYVEPRNRFEEILKEENVRVVKDQEDGMMDMEMGSFEKIVVFGGNLNHEELIRNLEKRVDTERGDLFMDFEVACNQDVQAFALYLSPAKSRMGLQDTIFRAFLQIRSTQAKSFGLLLQKLNKLARKTEESDLVLAQTCVAHMRHLSRLFEPQPILNTIFEYEFRYWNPSVRNNLIAALPEIFTDVSMQQFTANRLNMEIAHTQNIPDLPSFQFQIIETLRLLRMDPITARQIRMNLCNLCMNLDVHCLPSLVGFALGSLLIGGGGKVEEEELNFHDMLRQLSRLLKIETIKKKTNKSDTLIVETFSHFLKFLQLDKRAWKHITTWISKKKSSMNVVKEEENPDGTAEDVTIPEDDQVYISTFEVFLIFSLLSNSESCPPGFLTAVNTKILNIPNGFTAKFLKIVDLVISFKRFSTLHLTAVIHVAKHCFWSPDANIRQMGVSIWKQIFVGMEKKERVKVFTELMKHFSQSETECEAVLDVFFKVIKSTNSSVIQDFSAEIQKCIELIHKLSIPNIKRLFQVMLMMSTPASKASSSTKFEIDEIINRFLISVTDREKFLGVLALLMKIQVEMGKKHSENQEHLVREGVLRIEEAVKSSSALRGAFYEHMRIVLHDHKRTDEIRFITEWSQDLLRRFKEDFFESLESDDDSIDTEPTWMLKPVPERLLEIAPMFELIKEMQVLKMRWGEDEQDMITSSYDICVIKDLNFAFEASIPDAEDDVTTARSEKLSYLFFSVQWCRTVLNAFLAKTSTDFLSKSEVTNLATEKFKIMMAAEKKLATSMIGGPATWQVPNLNFGRGKEDMVVVGTEKKKRSGTKRKSDETIANRSAEGTGQDDEDVIMREAEEDLEGETEKEIPNVKIQLASHFVPLKLRPIVHLMKLAGNKRSCLRYLCDELQTVFDHLTRLRKKTLPMLAARSATPQPHKLLLDKMYHGDSLTIWFCVKKATEQVWGIVEQVFDFFSNLVDASQEPNYKVQKDLEELGEKSLKLMHCIMSGELYGGEEKLSSIEKSERRSVLVRIIEKKMLSAESLSNDSDQARVEIGKYLAKNAELSPTPAVAVAILNVFDDMKLDEDEEAETRKIMAKYALAYLKKDWSKVDEIWSKGTRFNNAVRDILQHYINLRKEKDQLLAIQWILTNKVVQLVPEDDKRKSCVFSQQSDDDLLEKEDQKATFHCINKSTFGVIFKTLFGSLNSRCLKYDMSITAVKNHTIDEEETLESWETASSCFLILCLLLRINKIRTTAVLTTAIREGKQFLINVSRKSSFIYLMDNITKETNFEAISRRVEKILSAVQQGNRVLQSIGTYAKTHKCVHLLKKFPELRAESENCLRVIHSAMVKNECLNAFTVGLVKSRSIDGEIITNQPDSPMDSDDE</sequence>
<accession>G0NDU5</accession>
<keyword evidence="2" id="KW-1017">Isopeptide bond</keyword>
<dbReference type="eggNOG" id="KOG4712">
    <property type="taxonomic scope" value="Eukaryota"/>
</dbReference>
<dbReference type="InterPro" id="IPR029448">
    <property type="entry name" value="FANCD2"/>
</dbReference>
<proteinExistence type="inferred from homology"/>
<comment type="subcellular location">
    <subcellularLocation>
        <location evidence="1">Nucleus</location>
    </subcellularLocation>
</comment>
<feature type="region of interest" description="Disordered" evidence="6">
    <location>
        <begin position="1"/>
        <end position="36"/>
    </location>
</feature>
<evidence type="ECO:0000256" key="2">
    <source>
        <dbReference type="ARBA" id="ARBA00022499"/>
    </source>
</evidence>
<keyword evidence="4" id="KW-0539">Nucleus</keyword>
<evidence type="ECO:0000313" key="7">
    <source>
        <dbReference type="EMBL" id="EGT58463.1"/>
    </source>
</evidence>
<gene>
    <name evidence="7" type="primary">Cbn-fcd-2</name>
    <name evidence="7" type="ORF">CAEBREN_22075</name>
</gene>
<dbReference type="GO" id="GO:0031573">
    <property type="term" value="P:mitotic intra-S DNA damage checkpoint signaling"/>
    <property type="evidence" value="ECO:0007669"/>
    <property type="project" value="TreeGrafter"/>
</dbReference>
<dbReference type="Pfam" id="PF14631">
    <property type="entry name" value="FancD2"/>
    <property type="match status" value="1"/>
</dbReference>
<evidence type="ECO:0000313" key="8">
    <source>
        <dbReference type="Proteomes" id="UP000008068"/>
    </source>
</evidence>
<dbReference type="OrthoDB" id="27031at2759"/>
<dbReference type="InParanoid" id="G0NDU5"/>
<evidence type="ECO:0000256" key="4">
    <source>
        <dbReference type="ARBA" id="ARBA00023242"/>
    </source>
</evidence>
<evidence type="ECO:0000256" key="6">
    <source>
        <dbReference type="SAM" id="MobiDB-lite"/>
    </source>
</evidence>
<dbReference type="PANTHER" id="PTHR32086">
    <property type="entry name" value="FANCONI ANEMIA GROUP D2 PROTEIN"/>
    <property type="match status" value="1"/>
</dbReference>
<dbReference type="HOGENOM" id="CLU_252446_0_0_1"/>
<dbReference type="EMBL" id="GL379869">
    <property type="protein sequence ID" value="EGT58463.1"/>
    <property type="molecule type" value="Genomic_DNA"/>
</dbReference>
<name>G0NDU5_CAEBE</name>